<dbReference type="HOGENOM" id="CLU_2201939_0_0_1"/>
<dbReference type="AlphaFoldDB" id="F0W965"/>
<proteinExistence type="predicted"/>
<gene>
    <name evidence="1" type="primary">AlNc14C38G3332</name>
    <name evidence="1" type="ORF">ALNC14_038210</name>
</gene>
<sequence>MRALVGRLYRSEDSQAELRKKVAADIRSERVSADHPTIPENFLSACESALGKGQRMHLDLLTGSPERNASRRAVQDISPPEYFAGEHCGFGIHDFDRHRFTQLMPMYQ</sequence>
<reference evidence="1" key="1">
    <citation type="journal article" date="2011" name="PLoS Biol.">
        <title>Gene gain and loss during evolution of obligate parasitism in the white rust pathogen of Arabidopsis thaliana.</title>
        <authorList>
            <person name="Kemen E."/>
            <person name="Gardiner A."/>
            <person name="Schultz-Larsen T."/>
            <person name="Kemen A.C."/>
            <person name="Balmuth A.L."/>
            <person name="Robert-Seilaniantz A."/>
            <person name="Bailey K."/>
            <person name="Holub E."/>
            <person name="Studholme D.J."/>
            <person name="Maclean D."/>
            <person name="Jones J.D."/>
        </authorList>
    </citation>
    <scope>NUCLEOTIDE SEQUENCE</scope>
</reference>
<protein>
    <submittedName>
        <fullName evidence="1">AlNc14C38G3332 protein</fullName>
    </submittedName>
</protein>
<accession>F0W965</accession>
<evidence type="ECO:0000313" key="1">
    <source>
        <dbReference type="EMBL" id="CCA17678.1"/>
    </source>
</evidence>
<reference evidence="1" key="2">
    <citation type="submission" date="2011-02" db="EMBL/GenBank/DDBJ databases">
        <authorList>
            <person name="MacLean D."/>
        </authorList>
    </citation>
    <scope>NUCLEOTIDE SEQUENCE</scope>
</reference>
<name>F0W965_9STRA</name>
<dbReference type="EMBL" id="FR824083">
    <property type="protein sequence ID" value="CCA17678.1"/>
    <property type="molecule type" value="Genomic_DNA"/>
</dbReference>
<organism evidence="1">
    <name type="scientific">Albugo laibachii Nc14</name>
    <dbReference type="NCBI Taxonomy" id="890382"/>
    <lineage>
        <taxon>Eukaryota</taxon>
        <taxon>Sar</taxon>
        <taxon>Stramenopiles</taxon>
        <taxon>Oomycota</taxon>
        <taxon>Peronosporomycetes</taxon>
        <taxon>Albuginales</taxon>
        <taxon>Albuginaceae</taxon>
        <taxon>Albugo</taxon>
    </lineage>
</organism>